<keyword evidence="2" id="KW-1170">Fusion of virus membrane with host endosomal membrane</keyword>
<dbReference type="GO" id="GO:0039654">
    <property type="term" value="P:fusion of virus membrane with host endosome membrane"/>
    <property type="evidence" value="ECO:0007669"/>
    <property type="project" value="UniProtKB-KW"/>
</dbReference>
<keyword evidence="6 21" id="KW-0812">Transmembrane</keyword>
<dbReference type="InterPro" id="IPR044874">
    <property type="entry name" value="Spike_S2_CoV_HR2"/>
</dbReference>
<dbReference type="InterPro" id="IPR043002">
    <property type="entry name" value="Spike_N_sf"/>
</dbReference>
<keyword evidence="10" id="KW-1043">Host membrane</keyword>
<organism evidence="26">
    <name type="scientific">Eidolon bat coronavirus</name>
    <dbReference type="NCBI Taxonomy" id="2717680"/>
    <lineage>
        <taxon>Viruses</taxon>
        <taxon>Riboviria</taxon>
        <taxon>Orthornavirae</taxon>
        <taxon>Pisuviricota</taxon>
        <taxon>Pisoniviricetes</taxon>
        <taxon>Nidovirales</taxon>
        <taxon>Cornidovirineae</taxon>
        <taxon>Coronaviridae</taxon>
    </lineage>
</organism>
<evidence type="ECO:0000259" key="22">
    <source>
        <dbReference type="PROSITE" id="PS51921"/>
    </source>
</evidence>
<dbReference type="InterPro" id="IPR032500">
    <property type="entry name" value="bCoV_S1_N"/>
</dbReference>
<keyword evidence="17" id="KW-1015">Disulfide bond</keyword>
<evidence type="ECO:0000256" key="5">
    <source>
        <dbReference type="ARBA" id="ARBA00022595"/>
    </source>
</evidence>
<keyword evidence="15 21" id="KW-0472">Membrane</keyword>
<evidence type="ECO:0000256" key="18">
    <source>
        <dbReference type="ARBA" id="ARBA00023180"/>
    </source>
</evidence>
<dbReference type="EMBL" id="PP273181">
    <property type="protein sequence ID" value="WWB00570.1"/>
    <property type="molecule type" value="Genomic_RNA"/>
</dbReference>
<dbReference type="GO" id="GO:0019031">
    <property type="term" value="C:viral envelope"/>
    <property type="evidence" value="ECO:0007669"/>
    <property type="project" value="UniProtKB-KW"/>
</dbReference>
<evidence type="ECO:0000256" key="12">
    <source>
        <dbReference type="ARBA" id="ARBA00022989"/>
    </source>
</evidence>
<dbReference type="GO" id="GO:0044173">
    <property type="term" value="C:host cell endoplasmic reticulum-Golgi intermediate compartment membrane"/>
    <property type="evidence" value="ECO:0007669"/>
    <property type="project" value="UniProtKB-SubCell"/>
</dbReference>
<evidence type="ECO:0000256" key="11">
    <source>
        <dbReference type="ARBA" id="ARBA00022879"/>
    </source>
</evidence>
<dbReference type="GO" id="GO:0016020">
    <property type="term" value="C:membrane"/>
    <property type="evidence" value="ECO:0007669"/>
    <property type="project" value="InterPro"/>
</dbReference>
<evidence type="ECO:0000256" key="17">
    <source>
        <dbReference type="ARBA" id="ARBA00023157"/>
    </source>
</evidence>
<dbReference type="InterPro" id="IPR043607">
    <property type="entry name" value="CoV_S1_C"/>
</dbReference>
<keyword evidence="16" id="KW-0564">Palmitate</keyword>
<keyword evidence="11" id="KW-0261">Viral envelope protein</keyword>
<dbReference type="Pfam" id="PF19214">
    <property type="entry name" value="CoV_S2_C"/>
    <property type="match status" value="1"/>
</dbReference>
<keyword evidence="19" id="KW-0449">Lipoprotein</keyword>
<dbReference type="PROSITE" id="PS51922">
    <property type="entry name" value="BCOV_S1_NTD"/>
    <property type="match status" value="1"/>
</dbReference>
<dbReference type="Gene3D" id="1.20.5.300">
    <property type="match status" value="2"/>
</dbReference>
<dbReference type="InterPro" id="IPR002552">
    <property type="entry name" value="Spike_S2_CoV"/>
</dbReference>
<keyword evidence="13" id="KW-0843">Virulence</keyword>
<evidence type="ECO:0000313" key="26">
    <source>
        <dbReference type="EMBL" id="WWB00570.1"/>
    </source>
</evidence>
<evidence type="ECO:0000256" key="8">
    <source>
        <dbReference type="ARBA" id="ARBA00022804"/>
    </source>
</evidence>
<keyword evidence="14" id="KW-0175">Coiled coil</keyword>
<keyword evidence="7" id="KW-0732">Signal</keyword>
<dbReference type="GO" id="GO:0046813">
    <property type="term" value="P:receptor-mediated virion attachment to host cell"/>
    <property type="evidence" value="ECO:0007669"/>
    <property type="project" value="InterPro"/>
</dbReference>
<dbReference type="PROSITE" id="PS51921">
    <property type="entry name" value="BCOV_S1_CTD"/>
    <property type="match status" value="1"/>
</dbReference>
<evidence type="ECO:0000256" key="10">
    <source>
        <dbReference type="ARBA" id="ARBA00022870"/>
    </source>
</evidence>
<keyword evidence="4" id="KW-0945">Host-virus interaction</keyword>
<dbReference type="InterPro" id="IPR036326">
    <property type="entry name" value="Spike_S1_RBD_sf_bCoV"/>
</dbReference>
<dbReference type="GO" id="GO:0019064">
    <property type="term" value="P:fusion of virus membrane with host plasma membrane"/>
    <property type="evidence" value="ECO:0007669"/>
    <property type="project" value="InterPro"/>
</dbReference>
<dbReference type="InterPro" id="IPR042578">
    <property type="entry name" value="BETA_CORONA_SPIKE"/>
</dbReference>
<evidence type="ECO:0000259" key="24">
    <source>
        <dbReference type="PROSITE" id="PS51923"/>
    </source>
</evidence>
<dbReference type="Pfam" id="PF09408">
    <property type="entry name" value="bCoV_S1_RBD"/>
    <property type="match status" value="1"/>
</dbReference>
<dbReference type="Pfam" id="PF16451">
    <property type="entry name" value="bCoV_S1_N"/>
    <property type="match status" value="1"/>
</dbReference>
<sequence length="1273" mass="140237">MVVLLFVILSVAGAIDPNRTTCLNVSNSITYYAPNISYVDLPQVNLLTRIVPEFDIARTSLVVRQRLLVASDNFTRVGVTPPVGSLFNHTYLNFGYGLFVNVHMFKGYSGTDTTLKYCQEPFGIALGSSFVYEPIMLVIIAPGKYGHLPAAQVPTYATATIIVCSNGTLCDRPVLPRWGTAGTFESRDAMVCHGNYTYFDERNISFSRTASRYNMAFVSDSGNVLLYYADIGSTLDLGTPYRFQTYRRVPFGFNPSRAQFFQLYSRTQKPGSAQYYDASCTELVSWYASNLFYQELLVRYDNVSSIVEASSCSADATSELQCILGTFSPANGVYALSNFRSDAVANVKLSSAAQDCSVNYAALAKPPMPPFWRRYQITNCTFDFSKLITELPTHDLWCTGISPDRLSSMCYGSVTLDSMLINVTHYSDLRANVPDPFSIYNYKLPSDFYGCVHTYYLSNQTNFKYTVVNDPHWFKPIQPGGRPQNNGYLNTIDFNAPLCNGQCYGMAVLSLTVASGRSMVCPKGNDTSIILNTCVNYNIFGYQGTGVINESSSFIPANKVFSLSAQGEVSLFRYGESVYSLQPCAFAPISAAFYSGYDTSLLFNNLQCQFRTRAIVEPVSQYWRNSASLHVSNAFDTSAGCVYNVLNATNITVSECSLLLGDSLCLRPPLNTSLLSRSRSLLELVHYDPLFETAVPLTPVYQVDVPTNFTLVATTEYIQTYASKISIDCSKYLCGDSIQCKTILLQYGTFCTDVNTALSRVFSLLDSSLVDTVSSLKSTAPANFDFTGDYNFTSLVGCVGSNCDGKSYRSAISDLLFNKVSVADPGFMQSYQQCLDAQWGGNIRDLICTQSFNGISVLPPIVSPSMQALYTTALVGGIAASGFTFGVSSAAVVPFATQLQFRLNGLGVTTNVLMENQQLIANAFNKALVSIQNGFDATNQALNKIQSVVNHNALQLQALVQQLGNTFGAISSSVNEIFSRLDQLEANAQVDRLIAGRMVVLNTYVTQLLIQASELRSQSQLANQKMSECVKSQSLRNDFCGNGTHVLSIPQVAPNGMLFIHYSYQPISYAKVFTTAGLCFNHTGYAPKGGLFVREDNSSTVWYFTKVAFYNPVNLSYDNTQVLESCGVNYTTVNHTVLSPSEPPMFDFDAEFDKFFKNQSSHLNITFDSSQFNATLLDLSEQMAALDDVVRSLNESFIDLKKLGVYTQTIKWPWYAWLGMIAGLVGLAMAVFMLCCMTNCCSGFKGICSCKQCQYDDYADVYPAVRVSGKRTV</sequence>
<evidence type="ECO:0000256" key="3">
    <source>
        <dbReference type="ARBA" id="ARBA00022511"/>
    </source>
</evidence>
<dbReference type="Gene3D" id="3.30.70.1840">
    <property type="match status" value="1"/>
</dbReference>
<evidence type="ECO:0000256" key="15">
    <source>
        <dbReference type="ARBA" id="ARBA00023136"/>
    </source>
</evidence>
<evidence type="ECO:0000256" key="21">
    <source>
        <dbReference type="SAM" id="Phobius"/>
    </source>
</evidence>
<evidence type="ECO:0000256" key="1">
    <source>
        <dbReference type="ARBA" id="ARBA00022506"/>
    </source>
</evidence>
<evidence type="ECO:0000256" key="6">
    <source>
        <dbReference type="ARBA" id="ARBA00022692"/>
    </source>
</evidence>
<evidence type="ECO:0000256" key="9">
    <source>
        <dbReference type="ARBA" id="ARBA00022844"/>
    </source>
</evidence>
<keyword evidence="18" id="KW-0325">Glycoprotein</keyword>
<evidence type="ECO:0000256" key="14">
    <source>
        <dbReference type="ARBA" id="ARBA00023054"/>
    </source>
</evidence>
<keyword evidence="12 21" id="KW-1133">Transmembrane helix</keyword>
<evidence type="ECO:0000256" key="4">
    <source>
        <dbReference type="ARBA" id="ARBA00022581"/>
    </source>
</evidence>
<evidence type="ECO:0000256" key="7">
    <source>
        <dbReference type="ARBA" id="ARBA00022729"/>
    </source>
</evidence>
<dbReference type="HAMAP" id="MF_04099">
    <property type="entry name" value="BETA_CORONA_SPIKE"/>
    <property type="match status" value="1"/>
</dbReference>
<evidence type="ECO:0000256" key="2">
    <source>
        <dbReference type="ARBA" id="ARBA00022510"/>
    </source>
</evidence>
<feature type="domain" description="Coronavirus spike (S) glycoprotein S2 subunit heptad repeat 1 (HR1) region profile" evidence="24">
    <location>
        <begin position="893"/>
        <end position="998"/>
    </location>
</feature>
<evidence type="ECO:0000259" key="25">
    <source>
        <dbReference type="PROSITE" id="PS51924"/>
    </source>
</evidence>
<feature type="domain" description="BetaCoV S1-CTD" evidence="22">
    <location>
        <begin position="354"/>
        <end position="523"/>
    </location>
</feature>
<feature type="domain" description="BetaCoV S1-NTD" evidence="23">
    <location>
        <begin position="13"/>
        <end position="324"/>
    </location>
</feature>
<dbReference type="GO" id="GO:0075509">
    <property type="term" value="P:endocytosis involved in viral entry into host cell"/>
    <property type="evidence" value="ECO:0007669"/>
    <property type="project" value="InterPro"/>
</dbReference>
<keyword evidence="3" id="KW-1032">Host cell membrane</keyword>
<dbReference type="SUPFAM" id="SSF143587">
    <property type="entry name" value="SARS receptor-binding domain-like"/>
    <property type="match status" value="1"/>
</dbReference>
<feature type="transmembrane region" description="Helical" evidence="21">
    <location>
        <begin position="1214"/>
        <end position="1235"/>
    </location>
</feature>
<proteinExistence type="inferred from homology"/>
<name>A0AB38ZDR9_9NIDO</name>
<keyword evidence="9" id="KW-0946">Virion</keyword>
<keyword evidence="20" id="KW-1160">Virus entry into host cell</keyword>
<reference evidence="26" key="1">
    <citation type="submission" date="2024-02" db="EMBL/GenBank/DDBJ databases">
        <title>Substantial viral diversity in bats and rodents from East Africa: insights into evolution, recombination, and co-circulation.</title>
        <authorList>
            <person name="Hu B."/>
        </authorList>
    </citation>
    <scope>NUCLEOTIDE SEQUENCE</scope>
    <source>
        <strain evidence="26">5C/Kenya/BAT1989/2015</strain>
    </source>
</reference>
<evidence type="ECO:0000256" key="16">
    <source>
        <dbReference type="ARBA" id="ARBA00023139"/>
    </source>
</evidence>
<dbReference type="InterPro" id="IPR044873">
    <property type="entry name" value="Spike_S2_CoV_HR1"/>
</dbReference>
<dbReference type="Pfam" id="PF19209">
    <property type="entry name" value="CoV_S1_C"/>
    <property type="match status" value="1"/>
</dbReference>
<keyword evidence="8" id="KW-1161">Viral attachment to host cell</keyword>
<dbReference type="PROSITE" id="PS51924">
    <property type="entry name" value="COV_S2_HR2"/>
    <property type="match status" value="1"/>
</dbReference>
<dbReference type="Pfam" id="PF01601">
    <property type="entry name" value="CoV_S2"/>
    <property type="match status" value="1"/>
</dbReference>
<keyword evidence="1" id="KW-1168">Fusion of virus membrane with host membrane</keyword>
<protein>
    <submittedName>
        <fullName evidence="26">Spike protein</fullName>
    </submittedName>
</protein>
<dbReference type="InterPro" id="IPR043614">
    <property type="entry name" value="Spike_S2_CoV_C"/>
</dbReference>
<evidence type="ECO:0000256" key="13">
    <source>
        <dbReference type="ARBA" id="ARBA00023026"/>
    </source>
</evidence>
<dbReference type="GO" id="GO:0055036">
    <property type="term" value="C:virion membrane"/>
    <property type="evidence" value="ECO:0007669"/>
    <property type="project" value="UniProtKB-SubCell"/>
</dbReference>
<dbReference type="Gene3D" id="2.60.120.960">
    <property type="entry name" value="Spike glycoprotein, N-terminal domain"/>
    <property type="match status" value="1"/>
</dbReference>
<evidence type="ECO:0000259" key="23">
    <source>
        <dbReference type="PROSITE" id="PS51922"/>
    </source>
</evidence>
<evidence type="ECO:0000256" key="19">
    <source>
        <dbReference type="ARBA" id="ARBA00023288"/>
    </source>
</evidence>
<evidence type="ECO:0000256" key="20">
    <source>
        <dbReference type="ARBA" id="ARBA00023296"/>
    </source>
</evidence>
<dbReference type="SUPFAM" id="SSF111474">
    <property type="entry name" value="Coronavirus S2 glycoprotein"/>
    <property type="match status" value="2"/>
</dbReference>
<accession>A0AB38ZDR9</accession>
<feature type="domain" description="Coronavirus spike (S) glycoprotein S2 subunit heptad repeat 2 (HR2) region profile" evidence="25">
    <location>
        <begin position="1143"/>
        <end position="1224"/>
    </location>
</feature>
<dbReference type="InterPro" id="IPR018548">
    <property type="entry name" value="Spike_S1_RBD_bCoV"/>
</dbReference>
<dbReference type="PROSITE" id="PS51923">
    <property type="entry name" value="COV_S2_HR1"/>
    <property type="match status" value="1"/>
</dbReference>
<keyword evidence="5" id="KW-1162">Viral penetration into host cytoplasm</keyword>
<dbReference type="InterPro" id="IPR043473">
    <property type="entry name" value="S2_sf_CoV"/>
</dbReference>